<evidence type="ECO:0000256" key="1">
    <source>
        <dbReference type="PROSITE-ProRule" id="PRU00259"/>
    </source>
</evidence>
<dbReference type="OrthoDB" id="1683831at2759"/>
<dbReference type="GO" id="GO:0006886">
    <property type="term" value="P:intracellular protein transport"/>
    <property type="evidence" value="ECO:0007669"/>
    <property type="project" value="InterPro"/>
</dbReference>
<dbReference type="GO" id="GO:0016192">
    <property type="term" value="P:vesicle-mediated transport"/>
    <property type="evidence" value="ECO:0007669"/>
    <property type="project" value="InterPro"/>
</dbReference>
<dbReference type="PANTHER" id="PTHR46241">
    <property type="entry name" value="ARMADILLO REPEAT-CONTAINING PROTEIN 4 ARMC4"/>
    <property type="match status" value="1"/>
</dbReference>
<dbReference type="PROSITE" id="PS50176">
    <property type="entry name" value="ARM_REPEAT"/>
    <property type="match status" value="4"/>
</dbReference>
<feature type="repeat" description="ARM" evidence="1">
    <location>
        <begin position="499"/>
        <end position="532"/>
    </location>
</feature>
<evidence type="ECO:0000259" key="3">
    <source>
        <dbReference type="Pfam" id="PF01602"/>
    </source>
</evidence>
<dbReference type="InterPro" id="IPR011989">
    <property type="entry name" value="ARM-like"/>
</dbReference>
<proteinExistence type="evidence at transcript level"/>
<dbReference type="GO" id="GO:0030117">
    <property type="term" value="C:membrane coat"/>
    <property type="evidence" value="ECO:0007669"/>
    <property type="project" value="InterPro"/>
</dbReference>
<dbReference type="InterPro" id="IPR000225">
    <property type="entry name" value="Armadillo"/>
</dbReference>
<feature type="repeat" description="ARM" evidence="1">
    <location>
        <begin position="581"/>
        <end position="614"/>
    </location>
</feature>
<dbReference type="EMBL" id="HAAD01003399">
    <property type="protein sequence ID" value="CDG69631.1"/>
    <property type="molecule type" value="mRNA"/>
</dbReference>
<dbReference type="PANTHER" id="PTHR46241:SF1">
    <property type="entry name" value="OUTER DYNEIN ARM-DOCKING COMPLEX SUBUNIT 2"/>
    <property type="match status" value="1"/>
</dbReference>
<dbReference type="AlphaFoldDB" id="T2MC25"/>
<gene>
    <name evidence="4" type="primary">ARMC4</name>
</gene>
<evidence type="ECO:0000256" key="2">
    <source>
        <dbReference type="SAM" id="MobiDB-lite"/>
    </source>
</evidence>
<dbReference type="InterPro" id="IPR016024">
    <property type="entry name" value="ARM-type_fold"/>
</dbReference>
<name>T2MC25_HYDVU</name>
<reference evidence="4" key="1">
    <citation type="journal article" date="2013" name="Genome Biol. Evol.">
        <title>Punctuated emergences of genetic and phenotypic innovations in eumetazoan, bilaterian, euteleostome, and hominidae ancestors.</title>
        <authorList>
            <person name="Wenger Y."/>
            <person name="Galliot B."/>
        </authorList>
    </citation>
    <scope>NUCLEOTIDE SEQUENCE</scope>
    <source>
        <tissue evidence="4">Whole animals</tissue>
    </source>
</reference>
<feature type="repeat" description="ARM" evidence="1">
    <location>
        <begin position="203"/>
        <end position="251"/>
    </location>
</feature>
<protein>
    <submittedName>
        <fullName evidence="4">Armadillo repeat-containing protein 4</fullName>
    </submittedName>
</protein>
<dbReference type="InterPro" id="IPR002553">
    <property type="entry name" value="Clathrin/coatomer_adapt-like_N"/>
</dbReference>
<dbReference type="Gene3D" id="1.25.10.10">
    <property type="entry name" value="Leucine-rich Repeat Variant"/>
    <property type="match status" value="4"/>
</dbReference>
<sequence>MVQRKESEGKNKFSEKSSQFKEEELLKSSSESEDDEENYDRRHESNTDLPHEYWQIQKLVKYLKGGNQTATVISLCALRDLNLHQEACQLAMRDVGGLEILINLLETNELKCKFSSKKIVRRGALINDKTGFYKAFRDESQVNVFMIAAEKKAAFDNTELGNIITNAFKMPGLFSAHYLKQYGENISHVAKFRRARKAVRQYGGIKKLVQLLDYTDSLTEFGIEIARAGALALWSCSKSDKNKIAIKNAGGIMLLAKLLKSDNEGLLIPIVGTLQECASLASYRLAIREEGMVKDLVNNLRKNNTELQQHCASAIYKCAEDKDTRDLVRVYGGLEPLIALLAHAETKELLVAVTGAIWKCAISSDNVVVFQQLKAIEQLITLLNNQHEEVLINVVGALGECAKIQANCSIIRKSGGIAPMVSLLTGTNQQLLVNVTKAIGQCASEQENMAIIDRLDGVRLLWSLLKSPNPEVQSSAAWAICPCIENAKDAGEMVRSFVGGLELIVSLLKSENSEVLSSVCAAIGKIAKDEENLAVRTDHGVVPMLAHLTNTTDDRLRHYLSEAISRCCTWGNNRVSFGQAGAVAPLVRYLKSTNSDVHLSTTKALFQLSRDPNNCIVMHSNGVVKSLLKMVGSSDEQIQEAAAGCLNNIRKLALANEKAMDT</sequence>
<feature type="domain" description="Clathrin/coatomer adaptor adaptin-like N-terminal" evidence="3">
    <location>
        <begin position="461"/>
        <end position="659"/>
    </location>
</feature>
<dbReference type="SMART" id="SM00185">
    <property type="entry name" value="ARM"/>
    <property type="match status" value="11"/>
</dbReference>
<dbReference type="SUPFAM" id="SSF48371">
    <property type="entry name" value="ARM repeat"/>
    <property type="match status" value="2"/>
</dbReference>
<feature type="compositionally biased region" description="Basic and acidic residues" evidence="2">
    <location>
        <begin position="1"/>
        <end position="26"/>
    </location>
</feature>
<feature type="region of interest" description="Disordered" evidence="2">
    <location>
        <begin position="1"/>
        <end position="46"/>
    </location>
</feature>
<evidence type="ECO:0000313" key="4">
    <source>
        <dbReference type="EMBL" id="CDG69631.1"/>
    </source>
</evidence>
<dbReference type="Pfam" id="PF01602">
    <property type="entry name" value="Adaptin_N"/>
    <property type="match status" value="1"/>
</dbReference>
<accession>T2MC25</accession>
<feature type="repeat" description="ARM" evidence="1">
    <location>
        <begin position="622"/>
        <end position="649"/>
    </location>
</feature>
<organism evidence="4">
    <name type="scientific">Hydra vulgaris</name>
    <name type="common">Hydra</name>
    <name type="synonym">Hydra attenuata</name>
    <dbReference type="NCBI Taxonomy" id="6087"/>
    <lineage>
        <taxon>Eukaryota</taxon>
        <taxon>Metazoa</taxon>
        <taxon>Cnidaria</taxon>
        <taxon>Hydrozoa</taxon>
        <taxon>Hydroidolina</taxon>
        <taxon>Anthoathecata</taxon>
        <taxon>Aplanulata</taxon>
        <taxon>Hydridae</taxon>
        <taxon>Hydra</taxon>
    </lineage>
</organism>